<name>A0A6A5GQK4_CAERE</name>
<comment type="caution">
    <text evidence="2">The sequence shown here is derived from an EMBL/GenBank/DDBJ whole genome shotgun (WGS) entry which is preliminary data.</text>
</comment>
<evidence type="ECO:0000313" key="3">
    <source>
        <dbReference type="Proteomes" id="UP000483820"/>
    </source>
</evidence>
<dbReference type="Proteomes" id="UP000483820">
    <property type="component" value="Chromosome IV"/>
</dbReference>
<accession>A0A6A5GQK4</accession>
<feature type="transmembrane region" description="Helical" evidence="1">
    <location>
        <begin position="135"/>
        <end position="156"/>
    </location>
</feature>
<dbReference type="GO" id="GO:0005886">
    <property type="term" value="C:plasma membrane"/>
    <property type="evidence" value="ECO:0007669"/>
    <property type="project" value="TreeGrafter"/>
</dbReference>
<proteinExistence type="predicted"/>
<dbReference type="KEGG" id="crq:GCK72_013203"/>
<protein>
    <recommendedName>
        <fullName evidence="4">Seven TM Receptor</fullName>
    </recommendedName>
</protein>
<dbReference type="CTD" id="9805526"/>
<dbReference type="GO" id="GO:0038022">
    <property type="term" value="F:G protein-coupled olfactory receptor activity"/>
    <property type="evidence" value="ECO:0007669"/>
    <property type="project" value="TreeGrafter"/>
</dbReference>
<dbReference type="Pfam" id="PF10326">
    <property type="entry name" value="7TM_GPCR_Str"/>
    <property type="match status" value="1"/>
</dbReference>
<dbReference type="RefSeq" id="XP_053584486.1">
    <property type="nucleotide sequence ID" value="XM_053729714.1"/>
</dbReference>
<dbReference type="PANTHER" id="PTHR22943:SF251">
    <property type="entry name" value="SEVEN TM RECEPTOR"/>
    <property type="match status" value="1"/>
</dbReference>
<feature type="transmembrane region" description="Helical" evidence="1">
    <location>
        <begin position="20"/>
        <end position="40"/>
    </location>
</feature>
<evidence type="ECO:0000256" key="1">
    <source>
        <dbReference type="SAM" id="Phobius"/>
    </source>
</evidence>
<dbReference type="InterPro" id="IPR019428">
    <property type="entry name" value="7TM_GPCR_serpentine_rcpt_Str"/>
</dbReference>
<keyword evidence="1" id="KW-1133">Transmembrane helix</keyword>
<keyword evidence="1" id="KW-0812">Transmembrane</keyword>
<dbReference type="AlphaFoldDB" id="A0A6A5GQK4"/>
<evidence type="ECO:0008006" key="4">
    <source>
        <dbReference type="Google" id="ProtNLM"/>
    </source>
</evidence>
<gene>
    <name evidence="2" type="ORF">GCK72_013203</name>
</gene>
<dbReference type="PANTHER" id="PTHR22943">
    <property type="entry name" value="7-TRANSMEMBRANE DOMAIN RECEPTOR C.ELEGANS"/>
    <property type="match status" value="1"/>
</dbReference>
<evidence type="ECO:0000313" key="2">
    <source>
        <dbReference type="EMBL" id="KAF1756749.1"/>
    </source>
</evidence>
<keyword evidence="1" id="KW-0472">Membrane</keyword>
<feature type="transmembrane region" description="Helical" evidence="1">
    <location>
        <begin position="162"/>
        <end position="184"/>
    </location>
</feature>
<dbReference type="EMBL" id="WUAV01000004">
    <property type="protein sequence ID" value="KAF1756749.1"/>
    <property type="molecule type" value="Genomic_DNA"/>
</dbReference>
<sequence>MHHTYFRKGRLRYFAGKLLCLWMAAPFVLGGIGMTIMMQLGPDKLTTERLRRDMKEIYDLDIDKTAYVGSFYFSIDEYGNKCWNIKAVSITMIIYTMMGFPLFAIFYFGIKSYKIIRGLVSQGESEYSRRLQTQLYKALVAQTLIPLFFLFIPIVVSLGAPFFGLTLELTGLIVGTLPTLYPVLDPTPIIFLVDDYRNAFLNFFRRIFSKNEVTSVTHYEPNMDSISP</sequence>
<feature type="transmembrane region" description="Helical" evidence="1">
    <location>
        <begin position="87"/>
        <end position="110"/>
    </location>
</feature>
<reference evidence="2 3" key="1">
    <citation type="submission" date="2019-12" db="EMBL/GenBank/DDBJ databases">
        <title>Chromosome-level assembly of the Caenorhabditis remanei genome.</title>
        <authorList>
            <person name="Teterina A.A."/>
            <person name="Willis J.H."/>
            <person name="Phillips P.C."/>
        </authorList>
    </citation>
    <scope>NUCLEOTIDE SEQUENCE [LARGE SCALE GENOMIC DNA]</scope>
    <source>
        <strain evidence="2 3">PX506</strain>
        <tissue evidence="2">Whole organism</tissue>
    </source>
</reference>
<organism evidence="2 3">
    <name type="scientific">Caenorhabditis remanei</name>
    <name type="common">Caenorhabditis vulgaris</name>
    <dbReference type="NCBI Taxonomy" id="31234"/>
    <lineage>
        <taxon>Eukaryota</taxon>
        <taxon>Metazoa</taxon>
        <taxon>Ecdysozoa</taxon>
        <taxon>Nematoda</taxon>
        <taxon>Chromadorea</taxon>
        <taxon>Rhabditida</taxon>
        <taxon>Rhabditina</taxon>
        <taxon>Rhabditomorpha</taxon>
        <taxon>Rhabditoidea</taxon>
        <taxon>Rhabditidae</taxon>
        <taxon>Peloderinae</taxon>
        <taxon>Caenorhabditis</taxon>
    </lineage>
</organism>
<dbReference type="GeneID" id="9805526"/>
<dbReference type="SUPFAM" id="SSF81321">
    <property type="entry name" value="Family A G protein-coupled receptor-like"/>
    <property type="match status" value="1"/>
</dbReference>
<dbReference type="GO" id="GO:0042048">
    <property type="term" value="P:olfactory behavior"/>
    <property type="evidence" value="ECO:0007669"/>
    <property type="project" value="TreeGrafter"/>
</dbReference>